<evidence type="ECO:0000313" key="5">
    <source>
        <dbReference type="Proteomes" id="UP000178485"/>
    </source>
</evidence>
<evidence type="ECO:0000256" key="1">
    <source>
        <dbReference type="ARBA" id="ARBA00038473"/>
    </source>
</evidence>
<dbReference type="KEGG" id="pmuc:ING2E5A_3021"/>
<organism evidence="4 5">
    <name type="scientific">Petrimonas mucosa</name>
    <dbReference type="NCBI Taxonomy" id="1642646"/>
    <lineage>
        <taxon>Bacteria</taxon>
        <taxon>Pseudomonadati</taxon>
        <taxon>Bacteroidota</taxon>
        <taxon>Bacteroidia</taxon>
        <taxon>Bacteroidales</taxon>
        <taxon>Dysgonomonadaceae</taxon>
        <taxon>Petrimonas</taxon>
    </lineage>
</organism>
<sequence length="359" mass="39642">MKTIFPAILLSIVTALAPCPQPGVSDGELLQLIGEHLKDFPDQTELAIAMVDVGQTRFQGVVKENGTLKSTDNEEMVFEIGSITKLFTSVILASLVNEGKVRLEEPVHRYLPMPPREGSKITLLSLANHTSGLPRMPDNMSPVDPDNPYKNYRPENLEAFLKGYGIERDSMMGRYLYSNLGTGLLGYVLGLSQGVSYEDLLRERVFDRYGMKQSYTRASDAGNRLVRGLNARGEVTSNWDFDVLMGAGGVLSTARDLAAFARAQFNEKDSDLMLTQIPTHKVNERLKLGLGWHIVQGESGKEYHCHNGGTGGYSSSLTVNMTDKVAVIILSNISAFHPAASQVERLCFRLIGRMEQNRN</sequence>
<dbReference type="Pfam" id="PF00144">
    <property type="entry name" value="Beta-lactamase"/>
    <property type="match status" value="1"/>
</dbReference>
<evidence type="ECO:0000313" key="4">
    <source>
        <dbReference type="EMBL" id="SCM59813.1"/>
    </source>
</evidence>
<reference evidence="4 5" key="1">
    <citation type="submission" date="2016-08" db="EMBL/GenBank/DDBJ databases">
        <authorList>
            <person name="Seilhamer J.J."/>
        </authorList>
    </citation>
    <scope>NUCLEOTIDE SEQUENCE [LARGE SCALE GENOMIC DNA]</scope>
    <source>
        <strain evidence="4">ING2-E5A</strain>
    </source>
</reference>
<dbReference type="SUPFAM" id="SSF56601">
    <property type="entry name" value="beta-lactamase/transpeptidase-like"/>
    <property type="match status" value="1"/>
</dbReference>
<feature type="domain" description="Beta-lactamase-related" evidence="3">
    <location>
        <begin position="72"/>
        <end position="337"/>
    </location>
</feature>
<dbReference type="InterPro" id="IPR051478">
    <property type="entry name" value="Beta-lactamase-like_AB/R"/>
</dbReference>
<dbReference type="EMBL" id="LT608328">
    <property type="protein sequence ID" value="SCM59813.1"/>
    <property type="molecule type" value="Genomic_DNA"/>
</dbReference>
<name>A0A1G4GB78_9BACT</name>
<keyword evidence="5" id="KW-1185">Reference proteome</keyword>
<evidence type="ECO:0000259" key="3">
    <source>
        <dbReference type="Pfam" id="PF00144"/>
    </source>
</evidence>
<dbReference type="RefSeq" id="WP_071138034.1">
    <property type="nucleotide sequence ID" value="NZ_DUQN01000006.1"/>
</dbReference>
<dbReference type="InterPro" id="IPR001466">
    <property type="entry name" value="Beta-lactam-related"/>
</dbReference>
<dbReference type="STRING" id="1642646.ING2E5A_3021"/>
<dbReference type="AlphaFoldDB" id="A0A1G4GB78"/>
<feature type="chain" id="PRO_5009604056" evidence="2">
    <location>
        <begin position="18"/>
        <end position="359"/>
    </location>
</feature>
<feature type="signal peptide" evidence="2">
    <location>
        <begin position="1"/>
        <end position="17"/>
    </location>
</feature>
<dbReference type="InterPro" id="IPR012338">
    <property type="entry name" value="Beta-lactam/transpept-like"/>
</dbReference>
<protein>
    <submittedName>
        <fullName evidence="4">Penicillin-binding protein</fullName>
    </submittedName>
</protein>
<dbReference type="PANTHER" id="PTHR22935:SF95">
    <property type="entry name" value="BETA-LACTAMASE-LIKE 1-RELATED"/>
    <property type="match status" value="1"/>
</dbReference>
<proteinExistence type="inferred from homology"/>
<gene>
    <name evidence="4" type="ORF">ING2E5A_3021</name>
</gene>
<accession>A0A1G4GB78</accession>
<dbReference type="Proteomes" id="UP000178485">
    <property type="component" value="Chromosome i"/>
</dbReference>
<evidence type="ECO:0000256" key="2">
    <source>
        <dbReference type="SAM" id="SignalP"/>
    </source>
</evidence>
<dbReference type="Gene3D" id="3.40.710.10">
    <property type="entry name" value="DD-peptidase/beta-lactamase superfamily"/>
    <property type="match status" value="1"/>
</dbReference>
<dbReference type="PANTHER" id="PTHR22935">
    <property type="entry name" value="PENICILLIN-BINDING PROTEIN"/>
    <property type="match status" value="1"/>
</dbReference>
<comment type="similarity">
    <text evidence="1">Belongs to the beta-lactamase family.</text>
</comment>
<keyword evidence="2" id="KW-0732">Signal</keyword>